<dbReference type="Proteomes" id="UP000683925">
    <property type="component" value="Unassembled WGS sequence"/>
</dbReference>
<accession>A0A8S1ULR0</accession>
<evidence type="ECO:0000313" key="2">
    <source>
        <dbReference type="Proteomes" id="UP000683925"/>
    </source>
</evidence>
<organism evidence="1 2">
    <name type="scientific">Paramecium octaurelia</name>
    <dbReference type="NCBI Taxonomy" id="43137"/>
    <lineage>
        <taxon>Eukaryota</taxon>
        <taxon>Sar</taxon>
        <taxon>Alveolata</taxon>
        <taxon>Ciliophora</taxon>
        <taxon>Intramacronucleata</taxon>
        <taxon>Oligohymenophorea</taxon>
        <taxon>Peniculida</taxon>
        <taxon>Parameciidae</taxon>
        <taxon>Paramecium</taxon>
    </lineage>
</organism>
<gene>
    <name evidence="1" type="ORF">POCTA_138.1.T0460079</name>
</gene>
<proteinExistence type="predicted"/>
<reference evidence="1" key="1">
    <citation type="submission" date="2021-01" db="EMBL/GenBank/DDBJ databases">
        <authorList>
            <consortium name="Genoscope - CEA"/>
            <person name="William W."/>
        </authorList>
    </citation>
    <scope>NUCLEOTIDE SEQUENCE</scope>
</reference>
<sequence>MQKALFQSNENILLNKWRYYQVDNLKDIEQYLNSIFFFSLSCICRCQLVCQITQNISFQDGFYSFIDPFIILINSNYSNIVVGQITSSNAYIIISQIGIKIQVQNMKIVNTRLILNYYCQQNQFICFYAWNIANLSSPFFEKNLRSIQNSNNIQLFAYNLFYYVQTNKQISVYNPVILEHSSLFYTFNYNEPYFTTTSQVMALISFNSQFYLLNPLLVYSYQITLQNTITNEIAFWSNTFNFTVQSQIGTKGAENLISNQQFMILNDSLDIYN</sequence>
<dbReference type="AlphaFoldDB" id="A0A8S1ULR0"/>
<dbReference type="EMBL" id="CAJJDP010000046">
    <property type="protein sequence ID" value="CAD8165027.1"/>
    <property type="molecule type" value="Genomic_DNA"/>
</dbReference>
<comment type="caution">
    <text evidence="1">The sequence shown here is derived from an EMBL/GenBank/DDBJ whole genome shotgun (WGS) entry which is preliminary data.</text>
</comment>
<protein>
    <submittedName>
        <fullName evidence="1">Uncharacterized protein</fullName>
    </submittedName>
</protein>
<name>A0A8S1ULR0_PAROT</name>
<evidence type="ECO:0000313" key="1">
    <source>
        <dbReference type="EMBL" id="CAD8165027.1"/>
    </source>
</evidence>
<keyword evidence="2" id="KW-1185">Reference proteome</keyword>